<evidence type="ECO:0000313" key="1">
    <source>
        <dbReference type="EMBL" id="CAG8759283.1"/>
    </source>
</evidence>
<name>A0ACA9QTL9_9GLOM</name>
<protein>
    <submittedName>
        <fullName evidence="1">6864_t:CDS:1</fullName>
    </submittedName>
</protein>
<organism evidence="1 2">
    <name type="scientific">Cetraspora pellucida</name>
    <dbReference type="NCBI Taxonomy" id="1433469"/>
    <lineage>
        <taxon>Eukaryota</taxon>
        <taxon>Fungi</taxon>
        <taxon>Fungi incertae sedis</taxon>
        <taxon>Mucoromycota</taxon>
        <taxon>Glomeromycotina</taxon>
        <taxon>Glomeromycetes</taxon>
        <taxon>Diversisporales</taxon>
        <taxon>Gigasporaceae</taxon>
        <taxon>Cetraspora</taxon>
    </lineage>
</organism>
<comment type="caution">
    <text evidence="1">The sequence shown here is derived from an EMBL/GenBank/DDBJ whole genome shotgun (WGS) entry which is preliminary data.</text>
</comment>
<feature type="non-terminal residue" evidence="1">
    <location>
        <position position="1"/>
    </location>
</feature>
<accession>A0ACA9QTL9</accession>
<evidence type="ECO:0000313" key="2">
    <source>
        <dbReference type="Proteomes" id="UP000789366"/>
    </source>
</evidence>
<sequence>STTKLRRMSKNVEKNFGAIAQPTNDNIWNTLILSRYWFLNRQAKAV</sequence>
<dbReference type="EMBL" id="CAJVPW010047332">
    <property type="protein sequence ID" value="CAG8759283.1"/>
    <property type="molecule type" value="Genomic_DNA"/>
</dbReference>
<keyword evidence="2" id="KW-1185">Reference proteome</keyword>
<gene>
    <name evidence="1" type="ORF">SPELUC_LOCUS15026</name>
</gene>
<reference evidence="1" key="1">
    <citation type="submission" date="2021-06" db="EMBL/GenBank/DDBJ databases">
        <authorList>
            <person name="Kallberg Y."/>
            <person name="Tangrot J."/>
            <person name="Rosling A."/>
        </authorList>
    </citation>
    <scope>NUCLEOTIDE SEQUENCE</scope>
    <source>
        <strain evidence="1">28 12/20/2015</strain>
    </source>
</reference>
<proteinExistence type="predicted"/>
<dbReference type="Proteomes" id="UP000789366">
    <property type="component" value="Unassembled WGS sequence"/>
</dbReference>
<feature type="non-terminal residue" evidence="1">
    <location>
        <position position="46"/>
    </location>
</feature>